<organism evidence="2 3">
    <name type="scientific">Ditylenchus dipsaci</name>
    <dbReference type="NCBI Taxonomy" id="166011"/>
    <lineage>
        <taxon>Eukaryota</taxon>
        <taxon>Metazoa</taxon>
        <taxon>Ecdysozoa</taxon>
        <taxon>Nematoda</taxon>
        <taxon>Chromadorea</taxon>
        <taxon>Rhabditida</taxon>
        <taxon>Tylenchina</taxon>
        <taxon>Tylenchomorpha</taxon>
        <taxon>Sphaerularioidea</taxon>
        <taxon>Anguinidae</taxon>
        <taxon>Anguininae</taxon>
        <taxon>Ditylenchus</taxon>
    </lineage>
</organism>
<proteinExistence type="predicted"/>
<feature type="region of interest" description="Disordered" evidence="1">
    <location>
        <begin position="675"/>
        <end position="728"/>
    </location>
</feature>
<keyword evidence="2" id="KW-1185">Reference proteome</keyword>
<feature type="region of interest" description="Disordered" evidence="1">
    <location>
        <begin position="611"/>
        <end position="648"/>
    </location>
</feature>
<reference evidence="3" key="1">
    <citation type="submission" date="2022-11" db="UniProtKB">
        <authorList>
            <consortium name="WormBaseParasite"/>
        </authorList>
    </citation>
    <scope>IDENTIFICATION</scope>
</reference>
<feature type="compositionally biased region" description="Polar residues" evidence="1">
    <location>
        <begin position="1360"/>
        <end position="1372"/>
    </location>
</feature>
<feature type="region of interest" description="Disordered" evidence="1">
    <location>
        <begin position="962"/>
        <end position="1122"/>
    </location>
</feature>
<evidence type="ECO:0000313" key="3">
    <source>
        <dbReference type="WBParaSite" id="jg11053.2"/>
    </source>
</evidence>
<feature type="region of interest" description="Disordered" evidence="1">
    <location>
        <begin position="1165"/>
        <end position="1223"/>
    </location>
</feature>
<feature type="region of interest" description="Disordered" evidence="1">
    <location>
        <begin position="758"/>
        <end position="839"/>
    </location>
</feature>
<feature type="region of interest" description="Disordered" evidence="1">
    <location>
        <begin position="936"/>
        <end position="955"/>
    </location>
</feature>
<name>A0A915CP07_9BILA</name>
<feature type="compositionally biased region" description="Polar residues" evidence="1">
    <location>
        <begin position="936"/>
        <end position="951"/>
    </location>
</feature>
<feature type="region of interest" description="Disordered" evidence="1">
    <location>
        <begin position="1256"/>
        <end position="1372"/>
    </location>
</feature>
<sequence>MAANSANSFADRDEKLFRLNIDLRMEQIRQNSVQYNFDHFQSILKRNLKEKKIVADTSDDLKTDLQKAVNYLNEHDVEDEEDCRVLDNIKELASLLKLSSVSKSEGFDLTGDSMCLQVNTDGRTVNGCFVSYVFDSEPKESEITRRCLQQNQVEEIASSFRKMLDLIPDGVQINGSQLHPSATLQVLTILENDIVEMKKRASTSNESQQVNTYALEHCFSRTEVYPLTVVLLEGSFLRNILRSSSADESLVLYDRLIYSAHLCLEKTDVLNFFPSKSFLGNNKTGWTEELPNSLPVEYCLRFSRPVLLSRSNFKAIDDLEGVTSVKVLSKINLFRHLSGCYQDSIRLNCAVSQEVLQQHEMTDFSNLNSEDVIVTEVRLIHPKNLTLILQILRVQLLHNALFESLCHRPNEGQMSVRGKSPKINVRCTISSVNSSIFNLSCSLGEMIVTVKLSIINGLMKVDTTCDDAHSRLLSQFGSVCEDSLKSTHSIPLLIHLISTQIQDKFLQLGIPISRQKQHQLKEDSEDEDNQFDNVNIRSSTCLLPNSSVGKTGQSWLFVDHKITTSTQQIKHTTNKKRQHTFVVLKEQDSNSLLRSIKHVGLVKELIPAPSTLSHTNNTNSFGLPRHLSSGHLPRPQVSDGGMPRRSTETTQATLNYAFSDLEAIAEMGVADDAESVMSETHSNMSILDCSPSASGQQQGGDKSGTRQRRLMQQQQQHQQSGQQSNLQNSEVFDFRADNEQGMQHMQVQLDNAWQAVQPVPFTPSSSGRRRGRGRKGGNSGDRMPSMDVSELPESPEYMIGQTRKSRGAAGTPTQRRARKSRKPSNVGSEQNYMVPGYAGGERPLLQRSFSKQSANYVASPNEDMQMKLEMEFCYDYSSDEETDPPPPRTWNHQLVPLRPIDKKESNLVWLQNLRLRNNQQQQLLCFSHYFPSPQEASNQKQVTASESSNSAPPAGKTIKMEMDAAEPSSSSNRETSLASTTKSKPPVAARKPSVQHTTTKLVDSAKSMPAATPSANSFLDLYDNELDSGTSHSKPDPPPKLVQAKEAKVKAVMGSSKPAAPREKTSSSNLKDTSKDQIGRRKSSKSQKNDDTLKVVLKLPKVASSGGGKGEGAKYSSSSSPPPALLPQLLPHRFMLLQLLLAILSQLPLSVQIWGGCWGSAAPTTTSSQKKVFGGAEWRRPKKKLRKEASGLGVPSGSASNKSSSSKDGSSKASKKSSLVASTTTPAIGSEYSSLVNTPSKFMSLKNFKIPKVVESETAPKAEPTAQSQRPNPVHPSPRGISCSISPSKSSHVSTPQDQSFLQRRPSKSILKNSAPHPAMQQQQQMGSNYRGQTPQNRKALLPSPQDNNKRPSPRPSALPTPTASSTNSFQGSWPVVGAQKAVAASGYTPAKDWAFPTTQTDHQPEQDSVLQARQDNSPSQELRICDEDE</sequence>
<evidence type="ECO:0000256" key="1">
    <source>
        <dbReference type="SAM" id="MobiDB-lite"/>
    </source>
</evidence>
<feature type="compositionally biased region" description="Polar residues" evidence="1">
    <location>
        <begin position="967"/>
        <end position="983"/>
    </location>
</feature>
<feature type="compositionally biased region" description="Polar residues" evidence="1">
    <location>
        <begin position="1327"/>
        <end position="1337"/>
    </location>
</feature>
<evidence type="ECO:0000313" key="2">
    <source>
        <dbReference type="Proteomes" id="UP000887574"/>
    </source>
</evidence>
<feature type="compositionally biased region" description="Low complexity" evidence="1">
    <location>
        <begin position="1196"/>
        <end position="1218"/>
    </location>
</feature>
<feature type="compositionally biased region" description="Low complexity" evidence="1">
    <location>
        <begin position="710"/>
        <end position="728"/>
    </location>
</feature>
<feature type="compositionally biased region" description="Polar residues" evidence="1">
    <location>
        <begin position="1397"/>
        <end position="1421"/>
    </location>
</feature>
<feature type="compositionally biased region" description="Low complexity" evidence="1">
    <location>
        <begin position="1282"/>
        <end position="1294"/>
    </location>
</feature>
<protein>
    <submittedName>
        <fullName evidence="3">Mediator complex subunit 1</fullName>
    </submittedName>
</protein>
<feature type="compositionally biased region" description="Basic and acidic residues" evidence="1">
    <location>
        <begin position="1033"/>
        <end position="1049"/>
    </location>
</feature>
<accession>A0A915CP07</accession>
<feature type="region of interest" description="Disordered" evidence="1">
    <location>
        <begin position="1392"/>
        <end position="1430"/>
    </location>
</feature>
<feature type="compositionally biased region" description="Polar residues" evidence="1">
    <location>
        <begin position="611"/>
        <end position="621"/>
    </location>
</feature>
<feature type="compositionally biased region" description="Polar residues" evidence="1">
    <location>
        <begin position="677"/>
        <end position="696"/>
    </location>
</feature>
<dbReference type="Proteomes" id="UP000887574">
    <property type="component" value="Unplaced"/>
</dbReference>
<dbReference type="WBParaSite" id="jg11053.2">
    <property type="protein sequence ID" value="jg11053.2"/>
    <property type="gene ID" value="jg11053"/>
</dbReference>